<keyword evidence="1" id="KW-0732">Signal</keyword>
<feature type="signal peptide" evidence="1">
    <location>
        <begin position="1"/>
        <end position="16"/>
    </location>
</feature>
<protein>
    <submittedName>
        <fullName evidence="2">Septum formation inhibitor Maf</fullName>
    </submittedName>
</protein>
<dbReference type="EMBL" id="JACHVA010000040">
    <property type="protein sequence ID" value="MBC2600968.1"/>
    <property type="molecule type" value="Genomic_DNA"/>
</dbReference>
<name>A0A7X1AVW7_9BACT</name>
<dbReference type="Proteomes" id="UP000525652">
    <property type="component" value="Unassembled WGS sequence"/>
</dbReference>
<evidence type="ECO:0000313" key="3">
    <source>
        <dbReference type="Proteomes" id="UP000525652"/>
    </source>
</evidence>
<organism evidence="2 3">
    <name type="scientific">Puniceicoccus vermicola</name>
    <dbReference type="NCBI Taxonomy" id="388746"/>
    <lineage>
        <taxon>Bacteria</taxon>
        <taxon>Pseudomonadati</taxon>
        <taxon>Verrucomicrobiota</taxon>
        <taxon>Opitutia</taxon>
        <taxon>Puniceicoccales</taxon>
        <taxon>Puniceicoccaceae</taxon>
        <taxon>Puniceicoccus</taxon>
    </lineage>
</organism>
<dbReference type="RefSeq" id="WP_185691701.1">
    <property type="nucleotide sequence ID" value="NZ_JACHVA010000040.1"/>
</dbReference>
<gene>
    <name evidence="2" type="ORF">H5P30_04155</name>
</gene>
<keyword evidence="3" id="KW-1185">Reference proteome</keyword>
<dbReference type="AlphaFoldDB" id="A0A7X1AVW7"/>
<sequence>MRTLLCTLLIASSSLAQNPFPATSANNASEYWFDKAEITRYELTQSRYGEIRTGHSVLIFVTEPFLPEKQVKHEYGEDLDSIPVLKLNRIRSFTTGIYDYRLMASAFHTMEDVGPEPSGLKIAMSATEWCGLVFQQINRRDDALQSELRSYFQNEGDQNVTLPNVWTEDELWLRIRIAPNTLPTGEFQALPELFYQRLAHLQPSTMSAIGSISTNESGATSRYTLYYPSLDRTLTISYETQYPHRIFGWKETVQGKMFSRGKATHTERLYYWQLNQNEDLPYREKLGIPGS</sequence>
<proteinExistence type="predicted"/>
<feature type="chain" id="PRO_5030562889" evidence="1">
    <location>
        <begin position="17"/>
        <end position="291"/>
    </location>
</feature>
<reference evidence="2 3" key="1">
    <citation type="submission" date="2020-07" db="EMBL/GenBank/DDBJ databases">
        <authorList>
            <person name="Feng X."/>
        </authorList>
    </citation>
    <scope>NUCLEOTIDE SEQUENCE [LARGE SCALE GENOMIC DNA]</scope>
    <source>
        <strain evidence="2 3">JCM14086</strain>
    </source>
</reference>
<comment type="caution">
    <text evidence="2">The sequence shown here is derived from an EMBL/GenBank/DDBJ whole genome shotgun (WGS) entry which is preliminary data.</text>
</comment>
<evidence type="ECO:0000256" key="1">
    <source>
        <dbReference type="SAM" id="SignalP"/>
    </source>
</evidence>
<evidence type="ECO:0000313" key="2">
    <source>
        <dbReference type="EMBL" id="MBC2600968.1"/>
    </source>
</evidence>
<accession>A0A7X1AVW7</accession>